<dbReference type="SUPFAM" id="SSF52266">
    <property type="entry name" value="SGNH hydrolase"/>
    <property type="match status" value="1"/>
</dbReference>
<comment type="caution">
    <text evidence="1">The sequence shown here is derived from an EMBL/GenBank/DDBJ whole genome shotgun (WGS) entry which is preliminary data.</text>
</comment>
<name>A0A820IV88_9BILA</name>
<protein>
    <submittedName>
        <fullName evidence="1">Uncharacterized protein</fullName>
    </submittedName>
</protein>
<organism evidence="1 2">
    <name type="scientific">Rotaria sordida</name>
    <dbReference type="NCBI Taxonomy" id="392033"/>
    <lineage>
        <taxon>Eukaryota</taxon>
        <taxon>Metazoa</taxon>
        <taxon>Spiralia</taxon>
        <taxon>Gnathifera</taxon>
        <taxon>Rotifera</taxon>
        <taxon>Eurotatoria</taxon>
        <taxon>Bdelloidea</taxon>
        <taxon>Philodinida</taxon>
        <taxon>Philodinidae</taxon>
        <taxon>Rotaria</taxon>
    </lineage>
</organism>
<reference evidence="1" key="1">
    <citation type="submission" date="2021-02" db="EMBL/GenBank/DDBJ databases">
        <authorList>
            <person name="Nowell W R."/>
        </authorList>
    </citation>
    <scope>NUCLEOTIDE SEQUENCE</scope>
</reference>
<dbReference type="EMBL" id="CAJOBD010040398">
    <property type="protein sequence ID" value="CAF4317045.1"/>
    <property type="molecule type" value="Genomic_DNA"/>
</dbReference>
<dbReference type="Proteomes" id="UP000663836">
    <property type="component" value="Unassembled WGS sequence"/>
</dbReference>
<sequence>MLIIGTNSLRFVDAVQAVQHAAHTIQYIHTNHPHLNQKQHITVAATFPCYNTSNFFPSIHSLLSNIQLYNEALTALSDQLNFTFIDFHVTDIHLSADRMHLHPDYRYLIPNSITNYFNSISQHQTSSHTHTRSQSAIQRRNQRRHAKLKLKQQQFSIKRPIDLNWKPIHVKQVLKRYNIKSAR</sequence>
<proteinExistence type="predicted"/>
<feature type="non-terminal residue" evidence="1">
    <location>
        <position position="183"/>
    </location>
</feature>
<gene>
    <name evidence="1" type="ORF">JBS370_LOCUS40895</name>
</gene>
<evidence type="ECO:0000313" key="2">
    <source>
        <dbReference type="Proteomes" id="UP000663836"/>
    </source>
</evidence>
<accession>A0A820IV88</accession>
<evidence type="ECO:0000313" key="1">
    <source>
        <dbReference type="EMBL" id="CAF4317045.1"/>
    </source>
</evidence>
<dbReference type="AlphaFoldDB" id="A0A820IV88"/>